<dbReference type="InParanoid" id="B9T2T4"/>
<protein>
    <recommendedName>
        <fullName evidence="1">Replication factor-A protein 1 N-terminal domain-containing protein</fullName>
    </recommendedName>
</protein>
<name>B9T2T4_RICCO</name>
<sequence>MNLTEGAIAINYNRRGNSSRTQANAASGGRGFSPDLVLTKSLELIDRSRFVLSDGLHMHRAILLTPMNHLVNDGNLKAGSIVQLIHYKCTNVEGFVYLS</sequence>
<dbReference type="EMBL" id="EQ974392">
    <property type="protein sequence ID" value="EEF29814.1"/>
    <property type="molecule type" value="Genomic_DNA"/>
</dbReference>
<dbReference type="InterPro" id="IPR007199">
    <property type="entry name" value="Rep_factor-A_N"/>
</dbReference>
<evidence type="ECO:0000313" key="3">
    <source>
        <dbReference type="Proteomes" id="UP000008311"/>
    </source>
</evidence>
<accession>B9T2T4</accession>
<dbReference type="GO" id="GO:0006260">
    <property type="term" value="P:DNA replication"/>
    <property type="evidence" value="ECO:0007669"/>
    <property type="project" value="InterPro"/>
</dbReference>
<dbReference type="Proteomes" id="UP000008311">
    <property type="component" value="Unassembled WGS sequence"/>
</dbReference>
<dbReference type="STRING" id="3988.B9T2T4"/>
<organism evidence="2 3">
    <name type="scientific">Ricinus communis</name>
    <name type="common">Castor bean</name>
    <dbReference type="NCBI Taxonomy" id="3988"/>
    <lineage>
        <taxon>Eukaryota</taxon>
        <taxon>Viridiplantae</taxon>
        <taxon>Streptophyta</taxon>
        <taxon>Embryophyta</taxon>
        <taxon>Tracheophyta</taxon>
        <taxon>Spermatophyta</taxon>
        <taxon>Magnoliopsida</taxon>
        <taxon>eudicotyledons</taxon>
        <taxon>Gunneridae</taxon>
        <taxon>Pentapetalae</taxon>
        <taxon>rosids</taxon>
        <taxon>fabids</taxon>
        <taxon>Malpighiales</taxon>
        <taxon>Euphorbiaceae</taxon>
        <taxon>Acalyphoideae</taxon>
        <taxon>Acalypheae</taxon>
        <taxon>Ricinus</taxon>
    </lineage>
</organism>
<proteinExistence type="predicted"/>
<feature type="domain" description="Replication factor-A protein 1 N-terminal" evidence="1">
    <location>
        <begin position="45"/>
        <end position="93"/>
    </location>
</feature>
<dbReference type="SUPFAM" id="SSF50249">
    <property type="entry name" value="Nucleic acid-binding proteins"/>
    <property type="match status" value="1"/>
</dbReference>
<dbReference type="GO" id="GO:0005634">
    <property type="term" value="C:nucleus"/>
    <property type="evidence" value="ECO:0007669"/>
    <property type="project" value="InterPro"/>
</dbReference>
<gene>
    <name evidence="2" type="ORF">RCOM_0082070</name>
</gene>
<dbReference type="GO" id="GO:0003677">
    <property type="term" value="F:DNA binding"/>
    <property type="evidence" value="ECO:0007669"/>
    <property type="project" value="InterPro"/>
</dbReference>
<dbReference type="Gene3D" id="2.40.50.140">
    <property type="entry name" value="Nucleic acid-binding proteins"/>
    <property type="match status" value="1"/>
</dbReference>
<evidence type="ECO:0000259" key="1">
    <source>
        <dbReference type="Pfam" id="PF04057"/>
    </source>
</evidence>
<reference evidence="3" key="1">
    <citation type="journal article" date="2010" name="Nat. Biotechnol.">
        <title>Draft genome sequence of the oilseed species Ricinus communis.</title>
        <authorList>
            <person name="Chan A.P."/>
            <person name="Crabtree J."/>
            <person name="Zhao Q."/>
            <person name="Lorenzi H."/>
            <person name="Orvis J."/>
            <person name="Puiu D."/>
            <person name="Melake-Berhan A."/>
            <person name="Jones K.M."/>
            <person name="Redman J."/>
            <person name="Chen G."/>
            <person name="Cahoon E.B."/>
            <person name="Gedil M."/>
            <person name="Stanke M."/>
            <person name="Haas B.J."/>
            <person name="Wortman J.R."/>
            <person name="Fraser-Liggett C.M."/>
            <person name="Ravel J."/>
            <person name="Rabinowicz P.D."/>
        </authorList>
    </citation>
    <scope>NUCLEOTIDE SEQUENCE [LARGE SCALE GENOMIC DNA]</scope>
    <source>
        <strain evidence="3">cv. Hale</strain>
    </source>
</reference>
<dbReference type="Pfam" id="PF04057">
    <property type="entry name" value="Rep-A_N"/>
    <property type="match status" value="1"/>
</dbReference>
<keyword evidence="3" id="KW-1185">Reference proteome</keyword>
<dbReference type="AlphaFoldDB" id="B9T2T4"/>
<evidence type="ECO:0000313" key="2">
    <source>
        <dbReference type="EMBL" id="EEF29814.1"/>
    </source>
</evidence>
<dbReference type="InterPro" id="IPR012340">
    <property type="entry name" value="NA-bd_OB-fold"/>
</dbReference>